<dbReference type="PANTHER" id="PTHR47245">
    <property type="entry name" value="PEPTIDYLPROLYL ISOMERASE"/>
    <property type="match status" value="1"/>
</dbReference>
<gene>
    <name evidence="3" type="ORF">HM131_10990</name>
</gene>
<feature type="coiled-coil region" evidence="1">
    <location>
        <begin position="154"/>
        <end position="195"/>
    </location>
</feature>
<dbReference type="SUPFAM" id="SSF109998">
    <property type="entry name" value="Triger factor/SurA peptide-binding domain-like"/>
    <property type="match status" value="1"/>
</dbReference>
<dbReference type="OrthoDB" id="2967923at2"/>
<dbReference type="Pfam" id="PF13624">
    <property type="entry name" value="SurA_N_3"/>
    <property type="match status" value="1"/>
</dbReference>
<accession>A0A1W5ZVM8</accession>
<feature type="coiled-coil region" evidence="1">
    <location>
        <begin position="223"/>
        <end position="250"/>
    </location>
</feature>
<dbReference type="AlphaFoldDB" id="A0A1W5ZVM8"/>
<dbReference type="InterPro" id="IPR050245">
    <property type="entry name" value="PrsA_foldase"/>
</dbReference>
<keyword evidence="4" id="KW-1185">Reference proteome</keyword>
<name>A0A1W5ZVM8_9BACI</name>
<dbReference type="InterPro" id="IPR027304">
    <property type="entry name" value="Trigger_fact/SurA_dom_sf"/>
</dbReference>
<dbReference type="PANTHER" id="PTHR47245:SF2">
    <property type="entry name" value="PEPTIDYL-PROLYL CIS-TRANS ISOMERASE HP_0175-RELATED"/>
    <property type="match status" value="1"/>
</dbReference>
<dbReference type="STRING" id="402384.HM131_10990"/>
<dbReference type="Gene3D" id="6.10.140.970">
    <property type="match status" value="1"/>
</dbReference>
<feature type="compositionally biased region" description="Basic and acidic residues" evidence="2">
    <location>
        <begin position="65"/>
        <end position="77"/>
    </location>
</feature>
<evidence type="ECO:0000256" key="2">
    <source>
        <dbReference type="SAM" id="MobiDB-lite"/>
    </source>
</evidence>
<evidence type="ECO:0000256" key="1">
    <source>
        <dbReference type="SAM" id="Coils"/>
    </source>
</evidence>
<sequence>MQNAPLSFHVHLYRKGFTSHNRCATLPLNKTPKESNWMKKLFMILAISIIAVFGLTACSSGEETESNKGQDQEKDNSAETDELQGSGPVAVVNGEELSRKDFNAQYQSMKEQYSQMGMDLEGKEEQLKKSIVDQMIGSELLIQSAEEAGIEVSNKEIEKKYSEFSQRFESEEQMKQALEENDTNEKEIKEQLKLQIKVDEYIASNTEKPEVTEEELKKEYDALKSQQEDVESFEKVKPSLEQQLQSQKKQQQVVELVQKLRENAEVEVKI</sequence>
<keyword evidence="1" id="KW-0175">Coiled coil</keyword>
<dbReference type="KEGG" id="hmn:HM131_10990"/>
<dbReference type="Proteomes" id="UP000192527">
    <property type="component" value="Chromosome"/>
</dbReference>
<feature type="region of interest" description="Disordered" evidence="2">
    <location>
        <begin position="61"/>
        <end position="94"/>
    </location>
</feature>
<evidence type="ECO:0008006" key="5">
    <source>
        <dbReference type="Google" id="ProtNLM"/>
    </source>
</evidence>
<reference evidence="3 4" key="1">
    <citation type="submission" date="2017-04" db="EMBL/GenBank/DDBJ databases">
        <title>The whole genome sequencing and assembly of Halobacillus mangrovi strain.</title>
        <authorList>
            <person name="Lee S.-J."/>
            <person name="Park M.-K."/>
            <person name="Kim J.-Y."/>
            <person name="Lee Y.-J."/>
            <person name="Yi H."/>
            <person name="Bahn Y.-S."/>
            <person name="Kim J.F."/>
            <person name="Lee D.-W."/>
        </authorList>
    </citation>
    <scope>NUCLEOTIDE SEQUENCE [LARGE SCALE GENOMIC DNA]</scope>
    <source>
        <strain evidence="3 4">KTB 131</strain>
    </source>
</reference>
<evidence type="ECO:0000313" key="3">
    <source>
        <dbReference type="EMBL" id="ARI77335.1"/>
    </source>
</evidence>
<dbReference type="EMBL" id="CP020772">
    <property type="protein sequence ID" value="ARI77335.1"/>
    <property type="molecule type" value="Genomic_DNA"/>
</dbReference>
<protein>
    <recommendedName>
        <fullName evidence="5">Peptidylprolyl isomerase</fullName>
    </recommendedName>
</protein>
<proteinExistence type="predicted"/>
<organism evidence="3 4">
    <name type="scientific">Halobacillus mangrovi</name>
    <dbReference type="NCBI Taxonomy" id="402384"/>
    <lineage>
        <taxon>Bacteria</taxon>
        <taxon>Bacillati</taxon>
        <taxon>Bacillota</taxon>
        <taxon>Bacilli</taxon>
        <taxon>Bacillales</taxon>
        <taxon>Bacillaceae</taxon>
        <taxon>Halobacillus</taxon>
    </lineage>
</organism>
<dbReference type="Gene3D" id="1.10.8.1040">
    <property type="match status" value="1"/>
</dbReference>
<evidence type="ECO:0000313" key="4">
    <source>
        <dbReference type="Proteomes" id="UP000192527"/>
    </source>
</evidence>